<accession>A0A1G4ELP9</accession>
<dbReference type="Proteomes" id="UP000195696">
    <property type="component" value="Unassembled WGS sequence"/>
</dbReference>
<protein>
    <submittedName>
        <fullName evidence="1">Uncharacterized protein</fullName>
    </submittedName>
</protein>
<gene>
    <name evidence="1" type="ORF">BWGO95_00843</name>
</gene>
<organism evidence="1 2">
    <name type="scientific">Bacillus mycoides</name>
    <dbReference type="NCBI Taxonomy" id="1405"/>
    <lineage>
        <taxon>Bacteria</taxon>
        <taxon>Bacillati</taxon>
        <taxon>Bacillota</taxon>
        <taxon>Bacilli</taxon>
        <taxon>Bacillales</taxon>
        <taxon>Bacillaceae</taxon>
        <taxon>Bacillus</taxon>
        <taxon>Bacillus cereus group</taxon>
    </lineage>
</organism>
<evidence type="ECO:0000313" key="2">
    <source>
        <dbReference type="Proteomes" id="UP000195696"/>
    </source>
</evidence>
<name>A0A1G4ELP9_BACMY</name>
<proteinExistence type="predicted"/>
<evidence type="ECO:0000313" key="1">
    <source>
        <dbReference type="EMBL" id="SCB66732.1"/>
    </source>
</evidence>
<dbReference type="EMBL" id="FMAK01000019">
    <property type="protein sequence ID" value="SCB66732.1"/>
    <property type="molecule type" value="Genomic_DNA"/>
</dbReference>
<reference evidence="1 2" key="1">
    <citation type="submission" date="2016-08" db="EMBL/GenBank/DDBJ databases">
        <authorList>
            <person name="Seilhamer J.J."/>
        </authorList>
    </citation>
    <scope>NUCLEOTIDE SEQUENCE [LARGE SCALE GENOMIC DNA]</scope>
    <source>
        <strain evidence="1 2">SDA_GO95</strain>
    </source>
</reference>
<sequence length="24" mass="2848">MLISACQKSNYFTVEALRKDKKHH</sequence>
<dbReference type="AlphaFoldDB" id="A0A1G4ELP9"/>